<gene>
    <name evidence="2" type="ORF">GCM10023094_09980</name>
</gene>
<dbReference type="EMBL" id="BAABFB010000023">
    <property type="protein sequence ID" value="GAA4474411.1"/>
    <property type="molecule type" value="Genomic_DNA"/>
</dbReference>
<feature type="domain" description="Macro" evidence="1">
    <location>
        <begin position="1"/>
        <end position="173"/>
    </location>
</feature>
<proteinExistence type="predicted"/>
<dbReference type="PANTHER" id="PTHR11106">
    <property type="entry name" value="GANGLIOSIDE INDUCED DIFFERENTIATION ASSOCIATED PROTEIN 2-RELATED"/>
    <property type="match status" value="1"/>
</dbReference>
<dbReference type="Proteomes" id="UP001501183">
    <property type="component" value="Unassembled WGS sequence"/>
</dbReference>
<reference evidence="3" key="1">
    <citation type="journal article" date="2019" name="Int. J. Syst. Evol. Microbiol.">
        <title>The Global Catalogue of Microorganisms (GCM) 10K type strain sequencing project: providing services to taxonomists for standard genome sequencing and annotation.</title>
        <authorList>
            <consortium name="The Broad Institute Genomics Platform"/>
            <consortium name="The Broad Institute Genome Sequencing Center for Infectious Disease"/>
            <person name="Wu L."/>
            <person name="Ma J."/>
        </authorList>
    </citation>
    <scope>NUCLEOTIDE SEQUENCE [LARGE SCALE GENOMIC DNA]</scope>
    <source>
        <strain evidence="3">JCM 32206</strain>
    </source>
</reference>
<evidence type="ECO:0000313" key="3">
    <source>
        <dbReference type="Proteomes" id="UP001501183"/>
    </source>
</evidence>
<dbReference type="PROSITE" id="PS51154">
    <property type="entry name" value="MACRO"/>
    <property type="match status" value="1"/>
</dbReference>
<organism evidence="2 3">
    <name type="scientific">Rhodococcus olei</name>
    <dbReference type="NCBI Taxonomy" id="2161675"/>
    <lineage>
        <taxon>Bacteria</taxon>
        <taxon>Bacillati</taxon>
        <taxon>Actinomycetota</taxon>
        <taxon>Actinomycetes</taxon>
        <taxon>Mycobacteriales</taxon>
        <taxon>Nocardiaceae</taxon>
        <taxon>Rhodococcus</taxon>
    </lineage>
</organism>
<protein>
    <recommendedName>
        <fullName evidence="1">Macro domain-containing protein</fullName>
    </recommendedName>
</protein>
<accession>A0ABP8NYJ4</accession>
<name>A0ABP8NYJ4_9NOCA</name>
<evidence type="ECO:0000313" key="2">
    <source>
        <dbReference type="EMBL" id="GAA4474411.1"/>
    </source>
</evidence>
<dbReference type="SMART" id="SM00506">
    <property type="entry name" value="A1pp"/>
    <property type="match status" value="1"/>
</dbReference>
<evidence type="ECO:0000259" key="1">
    <source>
        <dbReference type="PROSITE" id="PS51154"/>
    </source>
</evidence>
<dbReference type="InterPro" id="IPR002589">
    <property type="entry name" value="Macro_dom"/>
</dbReference>
<dbReference type="PANTHER" id="PTHR11106:SF27">
    <property type="entry name" value="MACRO DOMAIN-CONTAINING PROTEIN"/>
    <property type="match status" value="1"/>
</dbReference>
<comment type="caution">
    <text evidence="2">The sequence shown here is derived from an EMBL/GenBank/DDBJ whole genome shotgun (WGS) entry which is preliminary data.</text>
</comment>
<sequence length="325" mass="34263">MGGMSSPQITAVLGDITNVRVDVVVNAANGAMRGGGGVDGAIHRAGGRTVLAECIARFPNGLATGDAGWTKAGKLPARWVVHTVGPNHRAGETDRGLLESCYRRALEVADELGARSVAFPLISTGSYGWPRRDAIAVAVATIASARTSVTEVQLVAFDVNAFEAIEGQLARVTALRILEGVRVLHQRGYHAVRILPGMSASGMHWRVSVTHCANLHDAAGHPSIRDWDRAINYTTGAGAAFAGGRVTAATDPSTVADLALRALPELATVWADPGYVRWYEQLMEIVEGHGGLPISYADHFGGVDGWEIGWGSGVRHPHPPQPPVA</sequence>
<dbReference type="Gene3D" id="3.40.220.10">
    <property type="entry name" value="Leucine Aminopeptidase, subunit E, domain 1"/>
    <property type="match status" value="1"/>
</dbReference>
<dbReference type="InterPro" id="IPR043472">
    <property type="entry name" value="Macro_dom-like"/>
</dbReference>
<dbReference type="Pfam" id="PF01661">
    <property type="entry name" value="Macro"/>
    <property type="match status" value="1"/>
</dbReference>
<keyword evidence="3" id="KW-1185">Reference proteome</keyword>
<dbReference type="SUPFAM" id="SSF52949">
    <property type="entry name" value="Macro domain-like"/>
    <property type="match status" value="1"/>
</dbReference>